<comment type="caution">
    <text evidence="2">The sequence shown here is derived from an EMBL/GenBank/DDBJ whole genome shotgun (WGS) entry which is preliminary data.</text>
</comment>
<organism evidence="2 3">
    <name type="scientific">Actinorugispora endophytica</name>
    <dbReference type="NCBI Taxonomy" id="1605990"/>
    <lineage>
        <taxon>Bacteria</taxon>
        <taxon>Bacillati</taxon>
        <taxon>Actinomycetota</taxon>
        <taxon>Actinomycetes</taxon>
        <taxon>Streptosporangiales</taxon>
        <taxon>Nocardiopsidaceae</taxon>
        <taxon>Actinorugispora</taxon>
    </lineage>
</organism>
<keyword evidence="1" id="KW-0732">Signal</keyword>
<feature type="signal peptide" evidence="1">
    <location>
        <begin position="1"/>
        <end position="25"/>
    </location>
</feature>
<reference evidence="2 3" key="1">
    <citation type="submission" date="2019-03" db="EMBL/GenBank/DDBJ databases">
        <title>Genomic Encyclopedia of Type Strains, Phase IV (KMG-IV): sequencing the most valuable type-strain genomes for metagenomic binning, comparative biology and taxonomic classification.</title>
        <authorList>
            <person name="Goeker M."/>
        </authorList>
    </citation>
    <scope>NUCLEOTIDE SEQUENCE [LARGE SCALE GENOMIC DNA]</scope>
    <source>
        <strain evidence="2 3">DSM 46770</strain>
    </source>
</reference>
<keyword evidence="3" id="KW-1185">Reference proteome</keyword>
<dbReference type="EMBL" id="SNYN01000030">
    <property type="protein sequence ID" value="TDQ45602.1"/>
    <property type="molecule type" value="Genomic_DNA"/>
</dbReference>
<dbReference type="Proteomes" id="UP000295281">
    <property type="component" value="Unassembled WGS sequence"/>
</dbReference>
<name>A0A4R6UH00_9ACTN</name>
<evidence type="ECO:0000313" key="3">
    <source>
        <dbReference type="Proteomes" id="UP000295281"/>
    </source>
</evidence>
<sequence length="76" mass="7766">MFKKICAAAAITAVAVLGTAGAASADTVGTELKGGWSWYMADTVTGISESLADLLVDDGEGGDEVKTLSGPGWSWW</sequence>
<dbReference type="RefSeq" id="WP_133743422.1">
    <property type="nucleotide sequence ID" value="NZ_SNYN01000030.1"/>
</dbReference>
<gene>
    <name evidence="2" type="ORF">EV190_1301</name>
</gene>
<accession>A0A4R6UH00</accession>
<proteinExistence type="predicted"/>
<feature type="chain" id="PRO_5020745886" evidence="1">
    <location>
        <begin position="26"/>
        <end position="76"/>
    </location>
</feature>
<dbReference type="AlphaFoldDB" id="A0A4R6UH00"/>
<evidence type="ECO:0000313" key="2">
    <source>
        <dbReference type="EMBL" id="TDQ45602.1"/>
    </source>
</evidence>
<protein>
    <submittedName>
        <fullName evidence="2">Uncharacterized protein</fullName>
    </submittedName>
</protein>
<evidence type="ECO:0000256" key="1">
    <source>
        <dbReference type="SAM" id="SignalP"/>
    </source>
</evidence>